<dbReference type="SMART" id="SM00596">
    <property type="entry name" value="PRE_C2HC"/>
    <property type="match status" value="1"/>
</dbReference>
<reference evidence="2 3" key="1">
    <citation type="submission" date="2017-12" db="EMBL/GenBank/DDBJ databases">
        <title>Hemimetabolous genomes reveal molecular basis of termite eusociality.</title>
        <authorList>
            <person name="Harrison M.C."/>
            <person name="Jongepier E."/>
            <person name="Robertson H.M."/>
            <person name="Arning N."/>
            <person name="Bitard-Feildel T."/>
            <person name="Chao H."/>
            <person name="Childers C.P."/>
            <person name="Dinh H."/>
            <person name="Doddapaneni H."/>
            <person name="Dugan S."/>
            <person name="Gowin J."/>
            <person name="Greiner C."/>
            <person name="Han Y."/>
            <person name="Hu H."/>
            <person name="Hughes D.S.T."/>
            <person name="Huylmans A.-K."/>
            <person name="Kemena C."/>
            <person name="Kremer L.P.M."/>
            <person name="Lee S.L."/>
            <person name="Lopez-Ezquerra A."/>
            <person name="Mallet L."/>
            <person name="Monroy-Kuhn J.M."/>
            <person name="Moser A."/>
            <person name="Murali S.C."/>
            <person name="Muzny D.M."/>
            <person name="Otani S."/>
            <person name="Piulachs M.-D."/>
            <person name="Poelchau M."/>
            <person name="Qu J."/>
            <person name="Schaub F."/>
            <person name="Wada-Katsumata A."/>
            <person name="Worley K.C."/>
            <person name="Xie Q."/>
            <person name="Ylla G."/>
            <person name="Poulsen M."/>
            <person name="Gibbs R.A."/>
            <person name="Schal C."/>
            <person name="Richards S."/>
            <person name="Belles X."/>
            <person name="Korb J."/>
            <person name="Bornberg-Bauer E."/>
        </authorList>
    </citation>
    <scope>NUCLEOTIDE SEQUENCE [LARGE SCALE GENOMIC DNA]</scope>
    <source>
        <tissue evidence="2">Whole body</tissue>
    </source>
</reference>
<gene>
    <name evidence="2" type="ORF">B7P43_G17732</name>
</gene>
<protein>
    <recommendedName>
        <fullName evidence="1">Pre-C2HC domain-containing protein</fullName>
    </recommendedName>
</protein>
<dbReference type="InterPro" id="IPR006579">
    <property type="entry name" value="Pre_C2HC_dom"/>
</dbReference>
<comment type="caution">
    <text evidence="2">The sequence shown here is derived from an EMBL/GenBank/DDBJ whole genome shotgun (WGS) entry which is preliminary data.</text>
</comment>
<name>A0A2J7PYI8_9NEOP</name>
<proteinExistence type="predicted"/>
<accession>A0A2J7PYI8</accession>
<dbReference type="Proteomes" id="UP000235965">
    <property type="component" value="Unassembled WGS sequence"/>
</dbReference>
<dbReference type="Pfam" id="PF07530">
    <property type="entry name" value="PRE_C2HC"/>
    <property type="match status" value="1"/>
</dbReference>
<keyword evidence="3" id="KW-1185">Reference proteome</keyword>
<dbReference type="AlphaFoldDB" id="A0A2J7PYI8"/>
<evidence type="ECO:0000313" key="2">
    <source>
        <dbReference type="EMBL" id="PNF21360.1"/>
    </source>
</evidence>
<sequence>MEKYTEFHACKPKKDKTFRVVLKNMHQTTDLKELSNSLADKGHMVINIWNVMQRITNVQLPLFFVDLKAQDNNKEIYKITLLMNTCVQFEAPHIKREIPQCMRCQKYGHTRNYCHNNPHCVKFARNHLTKDCPRKTRDEEVICVNCKEHHPANYRGCIRHKQIEQKNIFLLHNNTDIMLISETNFTNKSYIKIPNFNIYHTNHPDGTAHAGTPVIIRYNIKHYEKEGYKQNIFKLLA</sequence>
<evidence type="ECO:0000259" key="1">
    <source>
        <dbReference type="SMART" id="SM00596"/>
    </source>
</evidence>
<dbReference type="EMBL" id="NEVH01020366">
    <property type="protein sequence ID" value="PNF21360.1"/>
    <property type="molecule type" value="Genomic_DNA"/>
</dbReference>
<organism evidence="2 3">
    <name type="scientific">Cryptotermes secundus</name>
    <dbReference type="NCBI Taxonomy" id="105785"/>
    <lineage>
        <taxon>Eukaryota</taxon>
        <taxon>Metazoa</taxon>
        <taxon>Ecdysozoa</taxon>
        <taxon>Arthropoda</taxon>
        <taxon>Hexapoda</taxon>
        <taxon>Insecta</taxon>
        <taxon>Pterygota</taxon>
        <taxon>Neoptera</taxon>
        <taxon>Polyneoptera</taxon>
        <taxon>Dictyoptera</taxon>
        <taxon>Blattodea</taxon>
        <taxon>Blattoidea</taxon>
        <taxon>Termitoidae</taxon>
        <taxon>Kalotermitidae</taxon>
        <taxon>Cryptotermitinae</taxon>
        <taxon>Cryptotermes</taxon>
    </lineage>
</organism>
<feature type="domain" description="Pre-C2HC" evidence="1">
    <location>
        <begin position="31"/>
        <end position="99"/>
    </location>
</feature>
<evidence type="ECO:0000313" key="3">
    <source>
        <dbReference type="Proteomes" id="UP000235965"/>
    </source>
</evidence>
<dbReference type="InParanoid" id="A0A2J7PYI8"/>